<dbReference type="SUPFAM" id="SSF53335">
    <property type="entry name" value="S-adenosyl-L-methionine-dependent methyltransferases"/>
    <property type="match status" value="1"/>
</dbReference>
<feature type="region of interest" description="Disordered" evidence="1">
    <location>
        <begin position="27"/>
        <end position="121"/>
    </location>
</feature>
<organism evidence="2 3">
    <name type="scientific">Aspergillus pseudodeflectus</name>
    <dbReference type="NCBI Taxonomy" id="176178"/>
    <lineage>
        <taxon>Eukaryota</taxon>
        <taxon>Fungi</taxon>
        <taxon>Dikarya</taxon>
        <taxon>Ascomycota</taxon>
        <taxon>Pezizomycotina</taxon>
        <taxon>Eurotiomycetes</taxon>
        <taxon>Eurotiomycetidae</taxon>
        <taxon>Eurotiales</taxon>
        <taxon>Aspergillaceae</taxon>
        <taxon>Aspergillus</taxon>
        <taxon>Aspergillus subgen. Nidulantes</taxon>
    </lineage>
</organism>
<reference evidence="2 3" key="1">
    <citation type="submission" date="2024-07" db="EMBL/GenBank/DDBJ databases">
        <title>Section-level genome sequencing and comparative genomics of Aspergillus sections Usti and Cavernicolus.</title>
        <authorList>
            <consortium name="Lawrence Berkeley National Laboratory"/>
            <person name="Nybo J.L."/>
            <person name="Vesth T.C."/>
            <person name="Theobald S."/>
            <person name="Frisvad J.C."/>
            <person name="Larsen T.O."/>
            <person name="Kjaerboelling I."/>
            <person name="Rothschild-Mancinelli K."/>
            <person name="Lyhne E.K."/>
            <person name="Kogle M.E."/>
            <person name="Barry K."/>
            <person name="Clum A."/>
            <person name="Na H."/>
            <person name="Ledsgaard L."/>
            <person name="Lin J."/>
            <person name="Lipzen A."/>
            <person name="Kuo A."/>
            <person name="Riley R."/>
            <person name="Mondo S."/>
            <person name="LaButti K."/>
            <person name="Haridas S."/>
            <person name="Pangalinan J."/>
            <person name="Salamov A.A."/>
            <person name="Simmons B.A."/>
            <person name="Magnuson J.K."/>
            <person name="Chen J."/>
            <person name="Drula E."/>
            <person name="Henrissat B."/>
            <person name="Wiebenga A."/>
            <person name="Lubbers R.J."/>
            <person name="Gomes A.C."/>
            <person name="Macurrencykelacurrency M.R."/>
            <person name="Stajich J."/>
            <person name="Grigoriev I.V."/>
            <person name="Mortensen U.H."/>
            <person name="De vries R.P."/>
            <person name="Baker S.E."/>
            <person name="Andersen M.R."/>
        </authorList>
    </citation>
    <scope>NUCLEOTIDE SEQUENCE [LARGE SCALE GENOMIC DNA]</scope>
    <source>
        <strain evidence="2 3">CBS 756.74</strain>
    </source>
</reference>
<protein>
    <recommendedName>
        <fullName evidence="4">Methyltransferase type 11 domain-containing protein</fullName>
    </recommendedName>
</protein>
<dbReference type="Gene3D" id="3.40.50.150">
    <property type="entry name" value="Vaccinia Virus protein VP39"/>
    <property type="match status" value="1"/>
</dbReference>
<dbReference type="Proteomes" id="UP001610444">
    <property type="component" value="Unassembled WGS sequence"/>
</dbReference>
<feature type="compositionally biased region" description="Low complexity" evidence="1">
    <location>
        <begin position="38"/>
        <end position="56"/>
    </location>
</feature>
<comment type="caution">
    <text evidence="2">The sequence shown here is derived from an EMBL/GenBank/DDBJ whole genome shotgun (WGS) entry which is preliminary data.</text>
</comment>
<accession>A0ABR4KVB7</accession>
<evidence type="ECO:0000256" key="1">
    <source>
        <dbReference type="SAM" id="MobiDB-lite"/>
    </source>
</evidence>
<dbReference type="RefSeq" id="XP_070902141.1">
    <property type="nucleotide sequence ID" value="XM_071044872.1"/>
</dbReference>
<evidence type="ECO:0000313" key="2">
    <source>
        <dbReference type="EMBL" id="KAL2855734.1"/>
    </source>
</evidence>
<dbReference type="InterPro" id="IPR029063">
    <property type="entry name" value="SAM-dependent_MTases_sf"/>
</dbReference>
<feature type="compositionally biased region" description="Low complexity" evidence="1">
    <location>
        <begin position="306"/>
        <end position="327"/>
    </location>
</feature>
<dbReference type="GeneID" id="98160036"/>
<feature type="region of interest" description="Disordered" evidence="1">
    <location>
        <begin position="302"/>
        <end position="333"/>
    </location>
</feature>
<dbReference type="EMBL" id="JBFXLR010000009">
    <property type="protein sequence ID" value="KAL2855734.1"/>
    <property type="molecule type" value="Genomic_DNA"/>
</dbReference>
<name>A0ABR4KVB7_9EURO</name>
<sequence length="427" mass="47310">MAFPFFPESHPAMSVANYAYMRRLYQSQHHHQEHQQSDSRPQSSSSTSDRSSLESSGPPRLTRRRLARIFVPAKLRRTKSNEGPVAERAPDAGGNDNSLLSRCTSDDRHKTPTSDYPLSSPITHEFDPASRIFQSCAQLLTNPFSRGFELNPLLLNVAHPLLSGSHRTSHRCRVLDLGGNADSAYSHTIASLPGAAVSQFTQTQLESRVSPSSLPFAANSFDVVSARTLYKYSSHFHRLPLNHPQSPVPTLKACVREIHRVLAHGGSLEYIVFDRRLVNVGPVTKELEVFLYEDEQSPCTGICMEGQQNSPQSSSNSTSQGSSTISSLESPRGSTRHYFATGTQFLQLLASEGFTIEKNTNLMFPLDILSTVFTQDGQRLRSGPGSSHQAENPDVTPLLAALMRTVYDECREYQTAWRCIIGSARKM</sequence>
<gene>
    <name evidence="2" type="ORF">BJX68DRAFT_264083</name>
</gene>
<keyword evidence="3" id="KW-1185">Reference proteome</keyword>
<evidence type="ECO:0000313" key="3">
    <source>
        <dbReference type="Proteomes" id="UP001610444"/>
    </source>
</evidence>
<proteinExistence type="predicted"/>
<evidence type="ECO:0008006" key="4">
    <source>
        <dbReference type="Google" id="ProtNLM"/>
    </source>
</evidence>